<organism evidence="3 4">
    <name type="scientific">Gracilibacillus dipsosauri</name>
    <dbReference type="NCBI Taxonomy" id="178340"/>
    <lineage>
        <taxon>Bacteria</taxon>
        <taxon>Bacillati</taxon>
        <taxon>Bacillota</taxon>
        <taxon>Bacilli</taxon>
        <taxon>Bacillales</taxon>
        <taxon>Bacillaceae</taxon>
        <taxon>Gracilibacillus</taxon>
    </lineage>
</organism>
<dbReference type="PANTHER" id="PTHR33164:SF43">
    <property type="entry name" value="HTH-TYPE TRANSCRIPTIONAL REPRESSOR YETL"/>
    <property type="match status" value="1"/>
</dbReference>
<evidence type="ECO:0000313" key="4">
    <source>
        <dbReference type="Proteomes" id="UP000245624"/>
    </source>
</evidence>
<accession>A0A317L3P2</accession>
<reference evidence="3 4" key="1">
    <citation type="submission" date="2018-05" db="EMBL/GenBank/DDBJ databases">
        <title>Genomic analysis of Gracilibacillus dipsosauri DD1 reveals novel features of a salt-tolerant amylase.</title>
        <authorList>
            <person name="Deutch C.E."/>
            <person name="Yang S."/>
        </authorList>
    </citation>
    <scope>NUCLEOTIDE SEQUENCE [LARGE SCALE GENOMIC DNA]</scope>
    <source>
        <strain evidence="3 4">DD1</strain>
    </source>
</reference>
<dbReference type="InterPro" id="IPR036388">
    <property type="entry name" value="WH-like_DNA-bd_sf"/>
</dbReference>
<dbReference type="OrthoDB" id="2608936at2"/>
<sequence>MPENNIEVIMREMLAIQQKSRRFADMLCEGESLAQTQLILLIQMKINNGMKAFEIAEFLGVTPGAVTSICDKLEKLQLIQRVRESEDRRVVKMMLTEDGEAKVHELFLKFPQEELAEIKKVLLEVSHLLSSVF</sequence>
<dbReference type="AlphaFoldDB" id="A0A317L3P2"/>
<proteinExistence type="predicted"/>
<keyword evidence="1" id="KW-0238">DNA-binding</keyword>
<dbReference type="InterPro" id="IPR000835">
    <property type="entry name" value="HTH_MarR-typ"/>
</dbReference>
<dbReference type="InterPro" id="IPR036390">
    <property type="entry name" value="WH_DNA-bd_sf"/>
</dbReference>
<comment type="caution">
    <text evidence="3">The sequence shown here is derived from an EMBL/GenBank/DDBJ whole genome shotgun (WGS) entry which is preliminary data.</text>
</comment>
<dbReference type="Proteomes" id="UP000245624">
    <property type="component" value="Unassembled WGS sequence"/>
</dbReference>
<gene>
    <name evidence="3" type="ORF">DLJ74_02675</name>
</gene>
<dbReference type="PRINTS" id="PR00598">
    <property type="entry name" value="HTHMARR"/>
</dbReference>
<dbReference type="PANTHER" id="PTHR33164">
    <property type="entry name" value="TRANSCRIPTIONAL REGULATOR, MARR FAMILY"/>
    <property type="match status" value="1"/>
</dbReference>
<dbReference type="EMBL" id="QGTD01000004">
    <property type="protein sequence ID" value="PWU69854.1"/>
    <property type="molecule type" value="Genomic_DNA"/>
</dbReference>
<name>A0A317L3P2_9BACI</name>
<dbReference type="RefSeq" id="WP_109983248.1">
    <property type="nucleotide sequence ID" value="NZ_QGTD01000004.1"/>
</dbReference>
<evidence type="ECO:0000313" key="3">
    <source>
        <dbReference type="EMBL" id="PWU69854.1"/>
    </source>
</evidence>
<evidence type="ECO:0000259" key="2">
    <source>
        <dbReference type="PROSITE" id="PS50995"/>
    </source>
</evidence>
<dbReference type="SMART" id="SM00347">
    <property type="entry name" value="HTH_MARR"/>
    <property type="match status" value="1"/>
</dbReference>
<keyword evidence="4" id="KW-1185">Reference proteome</keyword>
<dbReference type="GO" id="GO:0006950">
    <property type="term" value="P:response to stress"/>
    <property type="evidence" value="ECO:0007669"/>
    <property type="project" value="TreeGrafter"/>
</dbReference>
<feature type="domain" description="HTH marR-type" evidence="2">
    <location>
        <begin position="6"/>
        <end position="133"/>
    </location>
</feature>
<dbReference type="SUPFAM" id="SSF46785">
    <property type="entry name" value="Winged helix' DNA-binding domain"/>
    <property type="match status" value="1"/>
</dbReference>
<dbReference type="Gene3D" id="1.10.10.10">
    <property type="entry name" value="Winged helix-like DNA-binding domain superfamily/Winged helix DNA-binding domain"/>
    <property type="match status" value="1"/>
</dbReference>
<protein>
    <submittedName>
        <fullName evidence="3">MarR family transcriptional regulator</fullName>
    </submittedName>
</protein>
<dbReference type="InterPro" id="IPR039422">
    <property type="entry name" value="MarR/SlyA-like"/>
</dbReference>
<dbReference type="GO" id="GO:0003700">
    <property type="term" value="F:DNA-binding transcription factor activity"/>
    <property type="evidence" value="ECO:0007669"/>
    <property type="project" value="InterPro"/>
</dbReference>
<dbReference type="PROSITE" id="PS50995">
    <property type="entry name" value="HTH_MARR_2"/>
    <property type="match status" value="1"/>
</dbReference>
<evidence type="ECO:0000256" key="1">
    <source>
        <dbReference type="ARBA" id="ARBA00023125"/>
    </source>
</evidence>
<dbReference type="GO" id="GO:0003677">
    <property type="term" value="F:DNA binding"/>
    <property type="evidence" value="ECO:0007669"/>
    <property type="project" value="UniProtKB-KW"/>
</dbReference>
<dbReference type="Pfam" id="PF01047">
    <property type="entry name" value="MarR"/>
    <property type="match status" value="1"/>
</dbReference>